<dbReference type="InterPro" id="IPR007318">
    <property type="entry name" value="Phopholipid_MeTrfase"/>
</dbReference>
<dbReference type="RefSeq" id="WP_083559427.1">
    <property type="nucleotide sequence ID" value="NZ_AQQV01000001.1"/>
</dbReference>
<dbReference type="Pfam" id="PF04191">
    <property type="entry name" value="PEMT"/>
    <property type="match status" value="1"/>
</dbReference>
<evidence type="ECO:0000256" key="5">
    <source>
        <dbReference type="SAM" id="Phobius"/>
    </source>
</evidence>
<protein>
    <recommendedName>
        <fullName evidence="8">Isoprenylcysteine carboxyl methyltransferase</fullName>
    </recommendedName>
</protein>
<evidence type="ECO:0000256" key="1">
    <source>
        <dbReference type="ARBA" id="ARBA00004127"/>
    </source>
</evidence>
<keyword evidence="2 5" id="KW-0812">Transmembrane</keyword>
<dbReference type="OrthoDB" id="9811969at2"/>
<gene>
    <name evidence="6" type="ORF">ATO7_03035</name>
</gene>
<dbReference type="STRING" id="1317117.ATO7_03035"/>
<evidence type="ECO:0000313" key="6">
    <source>
        <dbReference type="EMBL" id="ORE88816.1"/>
    </source>
</evidence>
<comment type="subcellular location">
    <subcellularLocation>
        <location evidence="1">Endomembrane system</location>
        <topology evidence="1">Multi-pass membrane protein</topology>
    </subcellularLocation>
</comment>
<dbReference type="EMBL" id="AQQV01000001">
    <property type="protein sequence ID" value="ORE88816.1"/>
    <property type="molecule type" value="Genomic_DNA"/>
</dbReference>
<organism evidence="6 7">
    <name type="scientific">Oceanococcus atlanticus</name>
    <dbReference type="NCBI Taxonomy" id="1317117"/>
    <lineage>
        <taxon>Bacteria</taxon>
        <taxon>Pseudomonadati</taxon>
        <taxon>Pseudomonadota</taxon>
        <taxon>Gammaproteobacteria</taxon>
        <taxon>Chromatiales</taxon>
        <taxon>Oceanococcaceae</taxon>
        <taxon>Oceanococcus</taxon>
    </lineage>
</organism>
<proteinExistence type="predicted"/>
<reference evidence="6 7" key="1">
    <citation type="submission" date="2013-04" db="EMBL/GenBank/DDBJ databases">
        <title>Oceanococcus atlanticus 22II-S10r2 Genome Sequencing.</title>
        <authorList>
            <person name="Lai Q."/>
            <person name="Li G."/>
            <person name="Shao Z."/>
        </authorList>
    </citation>
    <scope>NUCLEOTIDE SEQUENCE [LARGE SCALE GENOMIC DNA]</scope>
    <source>
        <strain evidence="6 7">22II-S10r2</strain>
    </source>
</reference>
<evidence type="ECO:0008006" key="8">
    <source>
        <dbReference type="Google" id="ProtNLM"/>
    </source>
</evidence>
<comment type="caution">
    <text evidence="6">The sequence shown here is derived from an EMBL/GenBank/DDBJ whole genome shotgun (WGS) entry which is preliminary data.</text>
</comment>
<evidence type="ECO:0000256" key="4">
    <source>
        <dbReference type="ARBA" id="ARBA00023136"/>
    </source>
</evidence>
<evidence type="ECO:0000313" key="7">
    <source>
        <dbReference type="Proteomes" id="UP000192342"/>
    </source>
</evidence>
<feature type="transmembrane region" description="Helical" evidence="5">
    <location>
        <begin position="100"/>
        <end position="124"/>
    </location>
</feature>
<accession>A0A1Y1SGM9</accession>
<dbReference type="PANTHER" id="PTHR12714">
    <property type="entry name" value="PROTEIN-S ISOPRENYLCYSTEINE O-METHYLTRANSFERASE"/>
    <property type="match status" value="1"/>
</dbReference>
<feature type="transmembrane region" description="Helical" evidence="5">
    <location>
        <begin position="12"/>
        <end position="35"/>
    </location>
</feature>
<keyword evidence="3 5" id="KW-1133">Transmembrane helix</keyword>
<dbReference type="Proteomes" id="UP000192342">
    <property type="component" value="Unassembled WGS sequence"/>
</dbReference>
<feature type="transmembrane region" description="Helical" evidence="5">
    <location>
        <begin position="47"/>
        <end position="65"/>
    </location>
</feature>
<sequence>MNDHFLNTRVPPLALVIIAALIMWLTKLALPPLWFPQHFDAVANVNKFAAIALGLLTPLLGVIQFRRAQTTVDPRSPEKSASLVTGGIYRFSRNPMYVGFVLWLLALSLQLEQLWSMALIPIFVGYMNRFQIKPEEQMLAAHFGNDYLDYCERVPRWLGLSKGAA</sequence>
<evidence type="ECO:0000256" key="2">
    <source>
        <dbReference type="ARBA" id="ARBA00022692"/>
    </source>
</evidence>
<name>A0A1Y1SGM9_9GAMM</name>
<dbReference type="GO" id="GO:0016740">
    <property type="term" value="F:transferase activity"/>
    <property type="evidence" value="ECO:0007669"/>
    <property type="project" value="UniProtKB-ARBA"/>
</dbReference>
<keyword evidence="4 5" id="KW-0472">Membrane</keyword>
<keyword evidence="7" id="KW-1185">Reference proteome</keyword>
<dbReference type="PANTHER" id="PTHR12714:SF24">
    <property type="entry name" value="SLR1182 PROTEIN"/>
    <property type="match status" value="1"/>
</dbReference>
<dbReference type="GO" id="GO:0012505">
    <property type="term" value="C:endomembrane system"/>
    <property type="evidence" value="ECO:0007669"/>
    <property type="project" value="UniProtKB-SubCell"/>
</dbReference>
<dbReference type="Gene3D" id="1.20.120.1630">
    <property type="match status" value="1"/>
</dbReference>
<evidence type="ECO:0000256" key="3">
    <source>
        <dbReference type="ARBA" id="ARBA00022989"/>
    </source>
</evidence>
<dbReference type="AlphaFoldDB" id="A0A1Y1SGM9"/>